<accession>A0A5C4NGD1</accession>
<feature type="region of interest" description="Disordered" evidence="1">
    <location>
        <begin position="1"/>
        <end position="65"/>
    </location>
</feature>
<comment type="caution">
    <text evidence="2">The sequence shown here is derived from an EMBL/GenBank/DDBJ whole genome shotgun (WGS) entry which is preliminary data.</text>
</comment>
<gene>
    <name evidence="2" type="ORF">FHG71_08670</name>
</gene>
<dbReference type="EMBL" id="VDFV01000008">
    <property type="protein sequence ID" value="TNC72448.1"/>
    <property type="molecule type" value="Genomic_DNA"/>
</dbReference>
<evidence type="ECO:0000313" key="3">
    <source>
        <dbReference type="Proteomes" id="UP000305709"/>
    </source>
</evidence>
<feature type="region of interest" description="Disordered" evidence="1">
    <location>
        <begin position="179"/>
        <end position="237"/>
    </location>
</feature>
<evidence type="ECO:0000313" key="2">
    <source>
        <dbReference type="EMBL" id="TNC72448.1"/>
    </source>
</evidence>
<proteinExistence type="predicted"/>
<feature type="region of interest" description="Disordered" evidence="1">
    <location>
        <begin position="254"/>
        <end position="313"/>
    </location>
</feature>
<organism evidence="2 3">
    <name type="scientific">Rubellimicrobium roseum</name>
    <dbReference type="NCBI Taxonomy" id="687525"/>
    <lineage>
        <taxon>Bacteria</taxon>
        <taxon>Pseudomonadati</taxon>
        <taxon>Pseudomonadota</taxon>
        <taxon>Alphaproteobacteria</taxon>
        <taxon>Rhodobacterales</taxon>
        <taxon>Roseobacteraceae</taxon>
        <taxon>Rubellimicrobium</taxon>
    </lineage>
</organism>
<name>A0A5C4NGD1_9RHOB</name>
<feature type="compositionally biased region" description="Low complexity" evidence="1">
    <location>
        <begin position="1"/>
        <end position="31"/>
    </location>
</feature>
<feature type="compositionally biased region" description="Gly residues" evidence="1">
    <location>
        <begin position="184"/>
        <end position="207"/>
    </location>
</feature>
<reference evidence="2 3" key="1">
    <citation type="submission" date="2019-06" db="EMBL/GenBank/DDBJ databases">
        <authorList>
            <person name="Jiang L."/>
        </authorList>
    </citation>
    <scope>NUCLEOTIDE SEQUENCE [LARGE SCALE GENOMIC DNA]</scope>
    <source>
        <strain evidence="2 3">YIM 48858</strain>
    </source>
</reference>
<dbReference type="Proteomes" id="UP000305709">
    <property type="component" value="Unassembled WGS sequence"/>
</dbReference>
<sequence>MSDTSMSDSTTGQGSQGTSTTGLSGSGSDTMQQVKSKAMDAVSRGTEAARSQAMSQAETAKDALADTGERLAQSLRSAVDGGDDSIQARLMAAAADSVSEWSDQLRGRNFQDLLRQTESFARRNPGAFVAAAALAGFALARFARASSSSGSSSYGSSQDSYGGAYGMESGATGGQSYGSYGSSGSMGGTMGSGGQSYGGSGMGGASGFGSSTRMGGMESSGMGATGDMGGSSGSGLGSGGSYAGAGSYGVGTGAGYAAGRPGVSTTGMSTHDDDGDEAGSIADDGLGGGSASGGTGSATPFSSGDSSSTDRNR</sequence>
<protein>
    <submittedName>
        <fullName evidence="2">Uncharacterized protein</fullName>
    </submittedName>
</protein>
<evidence type="ECO:0000256" key="1">
    <source>
        <dbReference type="SAM" id="MobiDB-lite"/>
    </source>
</evidence>
<feature type="compositionally biased region" description="Gly residues" evidence="1">
    <location>
        <begin position="285"/>
        <end position="296"/>
    </location>
</feature>
<dbReference type="RefSeq" id="WP_139081231.1">
    <property type="nucleotide sequence ID" value="NZ_VDFV01000008.1"/>
</dbReference>
<dbReference type="OrthoDB" id="7744082at2"/>
<keyword evidence="3" id="KW-1185">Reference proteome</keyword>
<feature type="compositionally biased region" description="Gly residues" evidence="1">
    <location>
        <begin position="223"/>
        <end position="237"/>
    </location>
</feature>
<dbReference type="AlphaFoldDB" id="A0A5C4NGD1"/>